<keyword evidence="8" id="KW-1185">Reference proteome</keyword>
<dbReference type="GO" id="GO:0000159">
    <property type="term" value="C:protein phosphatase type 2A complex"/>
    <property type="evidence" value="ECO:0007669"/>
    <property type="project" value="UniProtKB-UniRule"/>
</dbReference>
<dbReference type="EMBL" id="JAUCMV010000004">
    <property type="protein sequence ID" value="KAK0400911.1"/>
    <property type="molecule type" value="Genomic_DNA"/>
</dbReference>
<dbReference type="SUPFAM" id="SSF50978">
    <property type="entry name" value="WD40 repeat-like"/>
    <property type="match status" value="1"/>
</dbReference>
<evidence type="ECO:0000256" key="4">
    <source>
        <dbReference type="RuleBase" id="RU331113"/>
    </source>
</evidence>
<dbReference type="PANTHER" id="PTHR11871">
    <property type="entry name" value="PROTEIN PHOSPHATASE PP2A REGULATORY SUBUNIT B"/>
    <property type="match status" value="1"/>
</dbReference>
<evidence type="ECO:0000256" key="1">
    <source>
        <dbReference type="ARBA" id="ARBA00008259"/>
    </source>
</evidence>
<dbReference type="InterPro" id="IPR015943">
    <property type="entry name" value="WD40/YVTN_repeat-like_dom_sf"/>
</dbReference>
<feature type="domain" description="Anaphase-promoting complex subunit 4-like WD40" evidence="6">
    <location>
        <begin position="46"/>
        <end position="113"/>
    </location>
</feature>
<keyword evidence="2 4" id="KW-0853">WD repeat</keyword>
<dbReference type="SMART" id="SM00320">
    <property type="entry name" value="WD40"/>
    <property type="match status" value="6"/>
</dbReference>
<dbReference type="InterPro" id="IPR000009">
    <property type="entry name" value="PP2A_PR55"/>
</dbReference>
<feature type="region of interest" description="Disordered" evidence="5">
    <location>
        <begin position="390"/>
        <end position="410"/>
    </location>
</feature>
<accession>A0AA39H7Z1</accession>
<dbReference type="PRINTS" id="PR00600">
    <property type="entry name" value="PP2APR55"/>
</dbReference>
<dbReference type="Gene3D" id="2.130.10.10">
    <property type="entry name" value="YVTN repeat-like/Quinoprotein amine dehydrogenase"/>
    <property type="match status" value="2"/>
</dbReference>
<feature type="compositionally biased region" description="Basic residues" evidence="5">
    <location>
        <begin position="391"/>
        <end position="410"/>
    </location>
</feature>
<evidence type="ECO:0000313" key="8">
    <source>
        <dbReference type="Proteomes" id="UP001175271"/>
    </source>
</evidence>
<evidence type="ECO:0000313" key="7">
    <source>
        <dbReference type="EMBL" id="KAK0400911.1"/>
    </source>
</evidence>
<keyword evidence="3 4" id="KW-0677">Repeat</keyword>
<reference evidence="7" key="1">
    <citation type="submission" date="2023-06" db="EMBL/GenBank/DDBJ databases">
        <title>Genomic analysis of the entomopathogenic nematode Steinernema hermaphroditum.</title>
        <authorList>
            <person name="Schwarz E.M."/>
            <person name="Heppert J.K."/>
            <person name="Baniya A."/>
            <person name="Schwartz H.T."/>
            <person name="Tan C.-H."/>
            <person name="Antoshechkin I."/>
            <person name="Sternberg P.W."/>
            <person name="Goodrich-Blair H."/>
            <person name="Dillman A.R."/>
        </authorList>
    </citation>
    <scope>NUCLEOTIDE SEQUENCE</scope>
    <source>
        <strain evidence="7">PS9179</strain>
        <tissue evidence="7">Whole animal</tissue>
    </source>
</reference>
<dbReference type="GO" id="GO:0019888">
    <property type="term" value="F:protein phosphatase regulator activity"/>
    <property type="evidence" value="ECO:0007669"/>
    <property type="project" value="InterPro"/>
</dbReference>
<name>A0AA39H7Z1_9BILA</name>
<sequence>MMLSSASCFSPAVNCGDSNSMAVPNFKFTHVRNNSDGEEGDEIDGESSGRIKCLKFSPDGEMLAFGDPAGRVTILRSELGHFDPYISFQSHDTEFDYLKSQSIREKIKCIEWLKGGGQHSRNILSANEKTIKLWRIAEQNKALLPDGDATPGSALRIPQYVDIPPVVKAVPKRVFANGHTYNIHSLSASPDGETFLSADELRINLWNCNVANESFNVVDIKPSNMNNLKDVITTAEFHPRDSNVFAYGSITGAIRLCDMRARALCDKHSKLFDYGTESLVSGGMPQIFAEQTVCAGHVKFAHSGRYIASRDVLTIKIWDINMDREPLDILTVQDQLQDRVREMYENEVLFERFTLAWSPNDRNISTGSMDGLFRTFGTDGRSVINEAFSHERRRSTGTPTTRRRRKRDARRHVISTNSIDFDCESPTSFTQFDYDRRAQYIDWHPKEDILAVGCAEQVFFYEDL</sequence>
<dbReference type="Pfam" id="PF00400">
    <property type="entry name" value="WD40"/>
    <property type="match status" value="2"/>
</dbReference>
<comment type="caution">
    <text evidence="7">The sequence shown here is derived from an EMBL/GenBank/DDBJ whole genome shotgun (WGS) entry which is preliminary data.</text>
</comment>
<evidence type="ECO:0000256" key="2">
    <source>
        <dbReference type="ARBA" id="ARBA00022574"/>
    </source>
</evidence>
<dbReference type="InterPro" id="IPR001680">
    <property type="entry name" value="WD40_rpt"/>
</dbReference>
<dbReference type="Proteomes" id="UP001175271">
    <property type="component" value="Unassembled WGS sequence"/>
</dbReference>
<dbReference type="Pfam" id="PF12894">
    <property type="entry name" value="ANAPC4_WD40"/>
    <property type="match status" value="1"/>
</dbReference>
<organism evidence="7 8">
    <name type="scientific">Steinernema hermaphroditum</name>
    <dbReference type="NCBI Taxonomy" id="289476"/>
    <lineage>
        <taxon>Eukaryota</taxon>
        <taxon>Metazoa</taxon>
        <taxon>Ecdysozoa</taxon>
        <taxon>Nematoda</taxon>
        <taxon>Chromadorea</taxon>
        <taxon>Rhabditida</taxon>
        <taxon>Tylenchina</taxon>
        <taxon>Panagrolaimomorpha</taxon>
        <taxon>Strongyloidoidea</taxon>
        <taxon>Steinernematidae</taxon>
        <taxon>Steinernema</taxon>
    </lineage>
</organism>
<proteinExistence type="inferred from homology"/>
<dbReference type="InterPro" id="IPR024977">
    <property type="entry name" value="Apc4-like_WD40_dom"/>
</dbReference>
<evidence type="ECO:0000256" key="5">
    <source>
        <dbReference type="SAM" id="MobiDB-lite"/>
    </source>
</evidence>
<comment type="similarity">
    <text evidence="1 4">Belongs to the phosphatase 2A regulatory subunit B family.</text>
</comment>
<dbReference type="PIRSF" id="PIRSF037309">
    <property type="entry name" value="PP2A_PR55"/>
    <property type="match status" value="1"/>
</dbReference>
<dbReference type="AlphaFoldDB" id="A0AA39H7Z1"/>
<evidence type="ECO:0000256" key="3">
    <source>
        <dbReference type="ARBA" id="ARBA00022737"/>
    </source>
</evidence>
<evidence type="ECO:0000259" key="6">
    <source>
        <dbReference type="Pfam" id="PF12894"/>
    </source>
</evidence>
<gene>
    <name evidence="7" type="ORF">QR680_015515</name>
</gene>
<protein>
    <recommendedName>
        <fullName evidence="4">Serine/threonine-protein phosphatase 2A 55 kDa regulatory subunit B</fullName>
    </recommendedName>
</protein>
<dbReference type="InterPro" id="IPR036322">
    <property type="entry name" value="WD40_repeat_dom_sf"/>
</dbReference>